<dbReference type="Proteomes" id="UP000568839">
    <property type="component" value="Unassembled WGS sequence"/>
</dbReference>
<reference evidence="1 2" key="1">
    <citation type="submission" date="2020-08" db="EMBL/GenBank/DDBJ databases">
        <title>Genomic Encyclopedia of Type Strains, Phase IV (KMG-IV): sequencing the most valuable type-strain genomes for metagenomic binning, comparative biology and taxonomic classification.</title>
        <authorList>
            <person name="Goeker M."/>
        </authorList>
    </citation>
    <scope>NUCLEOTIDE SEQUENCE [LARGE SCALE GENOMIC DNA]</scope>
    <source>
        <strain evidence="1 2">DSM 21769</strain>
    </source>
</reference>
<proteinExistence type="predicted"/>
<gene>
    <name evidence="1" type="ORF">HNR44_001564</name>
</gene>
<sequence>MNGFRSFLYQLAKILGDINAIKKGKVGRRIGRRIAGKATGKGLGKLFK</sequence>
<dbReference type="RefSeq" id="WP_184403471.1">
    <property type="nucleotide sequence ID" value="NZ_JACHHJ010000001.1"/>
</dbReference>
<keyword evidence="2" id="KW-1185">Reference proteome</keyword>
<evidence type="ECO:0000313" key="2">
    <source>
        <dbReference type="Proteomes" id="UP000568839"/>
    </source>
</evidence>
<protein>
    <submittedName>
        <fullName evidence="1">Uncharacterized protein</fullName>
    </submittedName>
</protein>
<evidence type="ECO:0000313" key="1">
    <source>
        <dbReference type="EMBL" id="MBB6449615.1"/>
    </source>
</evidence>
<name>A0A841PZ44_9BACL</name>
<organism evidence="1 2">
    <name type="scientific">Geomicrobium halophilum</name>
    <dbReference type="NCBI Taxonomy" id="549000"/>
    <lineage>
        <taxon>Bacteria</taxon>
        <taxon>Bacillati</taxon>
        <taxon>Bacillota</taxon>
        <taxon>Bacilli</taxon>
        <taxon>Bacillales</taxon>
        <taxon>Geomicrobium</taxon>
    </lineage>
</organism>
<dbReference type="AlphaFoldDB" id="A0A841PZ44"/>
<accession>A0A841PZ44</accession>
<dbReference type="EMBL" id="JACHHJ010000001">
    <property type="protein sequence ID" value="MBB6449615.1"/>
    <property type="molecule type" value="Genomic_DNA"/>
</dbReference>
<comment type="caution">
    <text evidence="1">The sequence shown here is derived from an EMBL/GenBank/DDBJ whole genome shotgun (WGS) entry which is preliminary data.</text>
</comment>